<organism evidence="2 3">
    <name type="scientific">Artemia franciscana</name>
    <name type="common">Brine shrimp</name>
    <name type="synonym">Artemia sanfranciscana</name>
    <dbReference type="NCBI Taxonomy" id="6661"/>
    <lineage>
        <taxon>Eukaryota</taxon>
        <taxon>Metazoa</taxon>
        <taxon>Ecdysozoa</taxon>
        <taxon>Arthropoda</taxon>
        <taxon>Crustacea</taxon>
        <taxon>Branchiopoda</taxon>
        <taxon>Anostraca</taxon>
        <taxon>Artemiidae</taxon>
        <taxon>Artemia</taxon>
    </lineage>
</organism>
<keyword evidence="3" id="KW-1185">Reference proteome</keyword>
<dbReference type="EMBL" id="JAVRJZ010000017">
    <property type="protein sequence ID" value="KAK2709548.1"/>
    <property type="molecule type" value="Genomic_DNA"/>
</dbReference>
<evidence type="ECO:0000313" key="3">
    <source>
        <dbReference type="Proteomes" id="UP001187531"/>
    </source>
</evidence>
<dbReference type="CDD" id="cd01647">
    <property type="entry name" value="RT_LTR"/>
    <property type="match status" value="1"/>
</dbReference>
<sequence length="314" mass="35806">MAQSYEIQKDIAMNIVGNEATNTPAFTSDLYNQEETEVFLYAINKDSSKDEIFAEISACGQIHIDFKIDTGAQVNILPSQYLDKLSPKPKLLKATQHLTSYCGLTIPIKDMNLIKLVLNIEESPVSEYLDVFKGIGKLKTECEIYLKDNATPTVHPARKIRLALKQKLKTELECLESLNIIEKAIKCPYYLVPSFDNAVAELDGAAVFSRLDACSGYWILPLSTQSSYYTSFSTIYSRYRWKRYPFGLASAHDEFQRKMEETFEGLEGIRILVDDILVYGKNRKEHDQRLSAILRRAREKGICFNSEKCKFSKD</sequence>
<comment type="caution">
    <text evidence="2">The sequence shown here is derived from an EMBL/GenBank/DDBJ whole genome shotgun (WGS) entry which is preliminary data.</text>
</comment>
<dbReference type="InterPro" id="IPR000477">
    <property type="entry name" value="RT_dom"/>
</dbReference>
<dbReference type="InterPro" id="IPR043502">
    <property type="entry name" value="DNA/RNA_pol_sf"/>
</dbReference>
<dbReference type="Gene3D" id="3.30.70.270">
    <property type="match status" value="1"/>
</dbReference>
<dbReference type="Proteomes" id="UP001187531">
    <property type="component" value="Unassembled WGS sequence"/>
</dbReference>
<dbReference type="SUPFAM" id="SSF56672">
    <property type="entry name" value="DNA/RNA polymerases"/>
    <property type="match status" value="1"/>
</dbReference>
<dbReference type="Gene3D" id="3.10.10.10">
    <property type="entry name" value="HIV Type 1 Reverse Transcriptase, subunit A, domain 1"/>
    <property type="match status" value="1"/>
</dbReference>
<feature type="domain" description="Reverse transcriptase" evidence="1">
    <location>
        <begin position="186"/>
        <end position="312"/>
    </location>
</feature>
<gene>
    <name evidence="2" type="ORF">QYM36_013274</name>
</gene>
<reference evidence="2" key="1">
    <citation type="submission" date="2023-07" db="EMBL/GenBank/DDBJ databases">
        <title>Chromosome-level genome assembly of Artemia franciscana.</title>
        <authorList>
            <person name="Jo E."/>
        </authorList>
    </citation>
    <scope>NUCLEOTIDE SEQUENCE</scope>
    <source>
        <tissue evidence="2">Whole body</tissue>
    </source>
</reference>
<evidence type="ECO:0000313" key="2">
    <source>
        <dbReference type="EMBL" id="KAK2709548.1"/>
    </source>
</evidence>
<dbReference type="PANTHER" id="PTHR37984">
    <property type="entry name" value="PROTEIN CBG26694"/>
    <property type="match status" value="1"/>
</dbReference>
<protein>
    <recommendedName>
        <fullName evidence="1">Reverse transcriptase domain-containing protein</fullName>
    </recommendedName>
</protein>
<dbReference type="GO" id="GO:0071897">
    <property type="term" value="P:DNA biosynthetic process"/>
    <property type="evidence" value="ECO:0007669"/>
    <property type="project" value="UniProtKB-ARBA"/>
</dbReference>
<name>A0AA88HID2_ARTSF</name>
<dbReference type="AlphaFoldDB" id="A0AA88HID2"/>
<accession>A0AA88HID2</accession>
<evidence type="ECO:0000259" key="1">
    <source>
        <dbReference type="Pfam" id="PF00078"/>
    </source>
</evidence>
<dbReference type="InterPro" id="IPR050951">
    <property type="entry name" value="Retrovirus_Pol_polyprotein"/>
</dbReference>
<dbReference type="Pfam" id="PF00078">
    <property type="entry name" value="RVT_1"/>
    <property type="match status" value="1"/>
</dbReference>
<proteinExistence type="predicted"/>
<dbReference type="PANTHER" id="PTHR37984:SF9">
    <property type="entry name" value="INTEGRASE CATALYTIC DOMAIN-CONTAINING PROTEIN"/>
    <property type="match status" value="1"/>
</dbReference>
<dbReference type="InterPro" id="IPR043128">
    <property type="entry name" value="Rev_trsase/Diguanyl_cyclase"/>
</dbReference>